<dbReference type="InterPro" id="IPR001650">
    <property type="entry name" value="Helicase_C-like"/>
</dbReference>
<keyword evidence="4" id="KW-0547">Nucleotide-binding</keyword>
<dbReference type="OrthoDB" id="9814088at2"/>
<dbReference type="PROSITE" id="PS51192">
    <property type="entry name" value="HELICASE_ATP_BIND_1"/>
    <property type="match status" value="1"/>
</dbReference>
<dbReference type="GO" id="GO:0004386">
    <property type="term" value="F:helicase activity"/>
    <property type="evidence" value="ECO:0007669"/>
    <property type="project" value="UniProtKB-KW"/>
</dbReference>
<dbReference type="GO" id="GO:0005524">
    <property type="term" value="F:ATP binding"/>
    <property type="evidence" value="ECO:0007669"/>
    <property type="project" value="InterPro"/>
</dbReference>
<accession>A0A285TU21</accession>
<protein>
    <submittedName>
        <fullName evidence="4">Helicase-like protein</fullName>
    </submittedName>
</protein>
<dbReference type="SMART" id="SM00487">
    <property type="entry name" value="DEXDc"/>
    <property type="match status" value="1"/>
</dbReference>
<dbReference type="InterPro" id="IPR000330">
    <property type="entry name" value="SNF2_N"/>
</dbReference>
<keyword evidence="4" id="KW-0347">Helicase</keyword>
<dbReference type="PANTHER" id="PTHR45766:SF6">
    <property type="entry name" value="SWI_SNF-RELATED MATRIX-ASSOCIATED ACTIN-DEPENDENT REGULATOR OF CHROMATIN SUBFAMILY A-LIKE PROTEIN 1"/>
    <property type="match status" value="1"/>
</dbReference>
<keyword evidence="1" id="KW-0378">Hydrolase</keyword>
<keyword evidence="5" id="KW-1185">Reference proteome</keyword>
<proteinExistence type="predicted"/>
<dbReference type="Pfam" id="PF00271">
    <property type="entry name" value="Helicase_C"/>
    <property type="match status" value="1"/>
</dbReference>
<dbReference type="RefSeq" id="WP_097075385.1">
    <property type="nucleotide sequence ID" value="NZ_OBMQ01000024.1"/>
</dbReference>
<dbReference type="GO" id="GO:0006281">
    <property type="term" value="P:DNA repair"/>
    <property type="evidence" value="ECO:0007669"/>
    <property type="project" value="TreeGrafter"/>
</dbReference>
<feature type="region of interest" description="Disordered" evidence="2">
    <location>
        <begin position="713"/>
        <end position="733"/>
    </location>
</feature>
<evidence type="ECO:0000313" key="5">
    <source>
        <dbReference type="Proteomes" id="UP000219636"/>
    </source>
</evidence>
<dbReference type="InterPro" id="IPR038718">
    <property type="entry name" value="SNF2-like_sf"/>
</dbReference>
<feature type="domain" description="Helicase ATP-binding" evidence="3">
    <location>
        <begin position="128"/>
        <end position="293"/>
    </location>
</feature>
<keyword evidence="4" id="KW-0067">ATP-binding</keyword>
<dbReference type="GO" id="GO:0031297">
    <property type="term" value="P:replication fork processing"/>
    <property type="evidence" value="ECO:0007669"/>
    <property type="project" value="TreeGrafter"/>
</dbReference>
<dbReference type="Proteomes" id="UP000219636">
    <property type="component" value="Unassembled WGS sequence"/>
</dbReference>
<dbReference type="InterPro" id="IPR014001">
    <property type="entry name" value="Helicase_ATP-bd"/>
</dbReference>
<dbReference type="PANTHER" id="PTHR45766">
    <property type="entry name" value="DNA ANNEALING HELICASE AND ENDONUCLEASE ZRANB3 FAMILY MEMBER"/>
    <property type="match status" value="1"/>
</dbReference>
<dbReference type="InterPro" id="IPR027417">
    <property type="entry name" value="P-loop_NTPase"/>
</dbReference>
<dbReference type="Gene3D" id="3.40.50.10810">
    <property type="entry name" value="Tandem AAA-ATPase domain"/>
    <property type="match status" value="1"/>
</dbReference>
<dbReference type="AlphaFoldDB" id="A0A285TU21"/>
<evidence type="ECO:0000256" key="2">
    <source>
        <dbReference type="SAM" id="MobiDB-lite"/>
    </source>
</evidence>
<evidence type="ECO:0000259" key="3">
    <source>
        <dbReference type="PROSITE" id="PS51192"/>
    </source>
</evidence>
<dbReference type="Gene3D" id="3.40.50.300">
    <property type="entry name" value="P-loop containing nucleotide triphosphate hydrolases"/>
    <property type="match status" value="1"/>
</dbReference>
<evidence type="ECO:0000256" key="1">
    <source>
        <dbReference type="ARBA" id="ARBA00022801"/>
    </source>
</evidence>
<reference evidence="5" key="1">
    <citation type="submission" date="2017-08" db="EMBL/GenBank/DDBJ databases">
        <authorList>
            <person name="Varghese N."/>
            <person name="Submissions S."/>
        </authorList>
    </citation>
    <scope>NUCLEOTIDE SEQUENCE [LARGE SCALE GENOMIC DNA]</scope>
    <source>
        <strain evidence="5">JC22</strain>
    </source>
</reference>
<organism evidence="4 5">
    <name type="scientific">Ureibacillus xyleni</name>
    <dbReference type="NCBI Taxonomy" id="614648"/>
    <lineage>
        <taxon>Bacteria</taxon>
        <taxon>Bacillati</taxon>
        <taxon>Bacillota</taxon>
        <taxon>Bacilli</taxon>
        <taxon>Bacillales</taxon>
        <taxon>Caryophanaceae</taxon>
        <taxon>Ureibacillus</taxon>
    </lineage>
</organism>
<dbReference type="EMBL" id="OBMQ01000024">
    <property type="protein sequence ID" value="SOC27584.1"/>
    <property type="molecule type" value="Genomic_DNA"/>
</dbReference>
<evidence type="ECO:0000313" key="4">
    <source>
        <dbReference type="EMBL" id="SOC27584.1"/>
    </source>
</evidence>
<name>A0A285TU21_9BACL</name>
<dbReference type="SUPFAM" id="SSF52540">
    <property type="entry name" value="P-loop containing nucleoside triphosphate hydrolases"/>
    <property type="match status" value="1"/>
</dbReference>
<dbReference type="GO" id="GO:0016787">
    <property type="term" value="F:hydrolase activity"/>
    <property type="evidence" value="ECO:0007669"/>
    <property type="project" value="UniProtKB-KW"/>
</dbReference>
<sequence length="792" mass="92580">MNRLFDGNLCMDEKTKLFYAILYRRFWYAADVIKRNRFELRDFEKFEINKVSLEEIIKWNLDYFEQFDKRSESPIKLTEWIGKLIDETRDNKFTYDEIVREGKSVFDIFFEMQPLLGVDYVKGQDLPSKQIEENKASLVLDEVGSGKSVAAMYAIANTIDDKKERSARILIVAPSPLKEKWQHDIIRQLGRYSHIVSRGDLEGQYKEDLKSIYFKEKEHCIFIIDSIDIKNKTTMHMWTKNEEPWDLAIIDECHLCNNNYDSIRADKVMLLTATPIVLASNKKEVNLSTYKKQMEGITEEDYSDKEIDPINMRNPNEKSIFVNRFREDFKQTPCKRNISFYLCRRHEDWYTYYREIEQQKGTLVGLHYAQDDDYLISKYNELQQKNIINKLNGKMIMLKYILGLNLTVEEEGYLPNDYQGMNKNRKSYIVFCEHTEVIDYLYDSLKQADGNLVVAKKYADKEIFDEGTCEAGTLIPQLNQQIQEGKQTILITTGQTGGTGLNLGHFDGVIHYELPFTSIQLEQRYGRVDRMDTRTSDEKDMIFLLNACEKKDFFNHNAMLYYCVSKIDKTCKYLPIRNTVLFYPQVIEQVVEHLVEALQNIKKESLFQDSTRMKDLNTAIKNCKETILKLLEDPLFEGWEELLVERESISSEDVLKSVDLLQKLIEQRQGYLATVKEYKRIKQIAQNISQILSNTSLSEELFVLQDVSPEERELKEISEESEDPKNGSDSTDLFSENEEKDWLADFTALITNLQSINPNALNGDGIFYKKGGQLMKDEVQSFRLRNVNSVLS</sequence>
<feature type="compositionally biased region" description="Basic and acidic residues" evidence="2">
    <location>
        <begin position="713"/>
        <end position="726"/>
    </location>
</feature>
<dbReference type="Pfam" id="PF00176">
    <property type="entry name" value="SNF2-rel_dom"/>
    <property type="match status" value="1"/>
</dbReference>
<gene>
    <name evidence="4" type="ORF">SAMN05880501_1245</name>
</gene>